<accession>A0A2I1J3K7</accession>
<sequence length="528" mass="57822">MKHEIGFKGRMLARSEDDGDGRTIEGVAVPFGDVIDVWGERETFDPDTVFEGLDSAKLYYQHDTLIGSITSGENREDGLHITARIADTQQGRDAVALLDEGALDSLSVGFVPIEDRKDKDGVTHRRKVRLLETSLVSWPAYENAKLTNHRNNNQEETPMTEQAEKWTEALAKLTNRQDEQAEILRGIETTLTSRLNQQRGTSPLGEYHSQGELLKALVSDDTGKAEAAREAYNALLSRDYTGSVVADADPQPTWIADRIRILEQKRKIATLLTHQPLPAEGMSMSYLVLKSDTHTVAKQAKEGDSLPFGKVTFGDESAVIDTYGGYGDLSRQRIERMPVGDVSFEMRCLTAAYARATENAARTALYGSIEAIGDTDKLAVGKTADALKPNDWIDLIIDASAKFDDVNATLDYIGVSPDVFKAIAHLTDEGNRFLDVSGQGSDTLGSLDPASISGRLLRQDVRMLDGAPNGTVVFMDKSAVTMWESNGSPFQLQADNIINLTRQFSVYGYAAFGTTFKQGILPVKFAAA</sequence>
<protein>
    <recommendedName>
        <fullName evidence="4">Prohead serine protease domain-containing protein</fullName>
    </recommendedName>
</protein>
<dbReference type="RefSeq" id="WP_038426270.1">
    <property type="nucleotide sequence ID" value="NZ_CP034089.1"/>
</dbReference>
<evidence type="ECO:0000313" key="8">
    <source>
        <dbReference type="Proteomes" id="UP000638311"/>
    </source>
</evidence>
<dbReference type="InterPro" id="IPR054613">
    <property type="entry name" value="Peptidase_S78_dom"/>
</dbReference>
<dbReference type="AlphaFoldDB" id="A0A2I1J3K7"/>
<dbReference type="Proteomes" id="UP000466472">
    <property type="component" value="Unassembled WGS sequence"/>
</dbReference>
<dbReference type="Proteomes" id="UP000638311">
    <property type="component" value="Unassembled WGS sequence"/>
</dbReference>
<evidence type="ECO:0000256" key="1">
    <source>
        <dbReference type="ARBA" id="ARBA00022612"/>
    </source>
</evidence>
<evidence type="ECO:0000256" key="2">
    <source>
        <dbReference type="ARBA" id="ARBA00022670"/>
    </source>
</evidence>
<dbReference type="GO" id="GO:0006508">
    <property type="term" value="P:proteolysis"/>
    <property type="evidence" value="ECO:0007669"/>
    <property type="project" value="UniProtKB-KW"/>
</dbReference>
<keyword evidence="2" id="KW-0645">Protease</keyword>
<proteinExistence type="predicted"/>
<comment type="caution">
    <text evidence="6">The sequence shown here is derived from an EMBL/GenBank/DDBJ whole genome shotgun (WGS) entry which is preliminary data.</text>
</comment>
<keyword evidence="1" id="KW-1188">Viral release from host cell</keyword>
<evidence type="ECO:0000313" key="5">
    <source>
        <dbReference type="EMBL" id="MZR87772.1"/>
    </source>
</evidence>
<evidence type="ECO:0000259" key="4">
    <source>
        <dbReference type="Pfam" id="PF04586"/>
    </source>
</evidence>
<dbReference type="SUPFAM" id="SSF56563">
    <property type="entry name" value="Major capsid protein gp5"/>
    <property type="match status" value="1"/>
</dbReference>
<evidence type="ECO:0000256" key="3">
    <source>
        <dbReference type="ARBA" id="ARBA00022801"/>
    </source>
</evidence>
<evidence type="ECO:0000313" key="6">
    <source>
        <dbReference type="EMBL" id="MZU07493.1"/>
    </source>
</evidence>
<dbReference type="GO" id="GO:0008233">
    <property type="term" value="F:peptidase activity"/>
    <property type="evidence" value="ECO:0007669"/>
    <property type="project" value="UniProtKB-KW"/>
</dbReference>
<reference evidence="6 7" key="1">
    <citation type="journal article" date="2019" name="Nat. Med.">
        <title>A library of human gut bacterial isolates paired with longitudinal multiomics data enables mechanistic microbiome research.</title>
        <authorList>
            <person name="Poyet M."/>
            <person name="Groussin M."/>
            <person name="Gibbons S.M."/>
            <person name="Avila-Pacheco J."/>
            <person name="Jiang X."/>
            <person name="Kearney S.M."/>
            <person name="Perrotta A.R."/>
            <person name="Berdy B."/>
            <person name="Zhao S."/>
            <person name="Lieberman T.D."/>
            <person name="Swanson P.K."/>
            <person name="Smith M."/>
            <person name="Roesemann S."/>
            <person name="Alexander J.E."/>
            <person name="Rich S.A."/>
            <person name="Livny J."/>
            <person name="Vlamakis H."/>
            <person name="Clish C."/>
            <person name="Bullock K."/>
            <person name="Deik A."/>
            <person name="Scott J."/>
            <person name="Pierce K.A."/>
            <person name="Xavier R.J."/>
            <person name="Alm E.J."/>
        </authorList>
    </citation>
    <scope>NUCLEOTIDE SEQUENCE</scope>
    <source>
        <strain evidence="5 7">BIOML-A395</strain>
        <strain evidence="6">BIOML-A409</strain>
    </source>
</reference>
<dbReference type="Pfam" id="PF25209">
    <property type="entry name" value="Phage_capsid_4"/>
    <property type="match status" value="1"/>
</dbReference>
<keyword evidence="3" id="KW-0378">Hydrolase</keyword>
<organism evidence="6 8">
    <name type="scientific">Bifidobacterium longum</name>
    <dbReference type="NCBI Taxonomy" id="216816"/>
    <lineage>
        <taxon>Bacteria</taxon>
        <taxon>Bacillati</taxon>
        <taxon>Actinomycetota</taxon>
        <taxon>Actinomycetes</taxon>
        <taxon>Bifidobacteriales</taxon>
        <taxon>Bifidobacteriaceae</taxon>
        <taxon>Bifidobacterium</taxon>
    </lineage>
</organism>
<dbReference type="EMBL" id="WXEF01000001">
    <property type="protein sequence ID" value="MZR87772.1"/>
    <property type="molecule type" value="Genomic_DNA"/>
</dbReference>
<feature type="domain" description="Prohead serine protease" evidence="4">
    <location>
        <begin position="15"/>
        <end position="149"/>
    </location>
</feature>
<dbReference type="EMBL" id="WXDR01000001">
    <property type="protein sequence ID" value="MZU07493.1"/>
    <property type="molecule type" value="Genomic_DNA"/>
</dbReference>
<gene>
    <name evidence="5" type="ORF">GT999_00255</name>
    <name evidence="6" type="ORF">GUA24_00260</name>
</gene>
<name>A0A2I1J3K7_BIFLN</name>
<evidence type="ECO:0000313" key="7">
    <source>
        <dbReference type="Proteomes" id="UP000466472"/>
    </source>
</evidence>
<dbReference type="Pfam" id="PF04586">
    <property type="entry name" value="Peptidase_S78"/>
    <property type="match status" value="1"/>
</dbReference>